<accession>A0ABR3QTT9</accession>
<dbReference type="Gene3D" id="3.40.50.1240">
    <property type="entry name" value="Phosphoglycerate mutase-like"/>
    <property type="match status" value="1"/>
</dbReference>
<feature type="region of interest" description="Disordered" evidence="2">
    <location>
        <begin position="445"/>
        <end position="476"/>
    </location>
</feature>
<dbReference type="Proteomes" id="UP001521785">
    <property type="component" value="Unassembled WGS sequence"/>
</dbReference>
<evidence type="ECO:0000256" key="2">
    <source>
        <dbReference type="SAM" id="MobiDB-lite"/>
    </source>
</evidence>
<dbReference type="Pfam" id="PF00328">
    <property type="entry name" value="His_Phos_2"/>
    <property type="match status" value="1"/>
</dbReference>
<dbReference type="SUPFAM" id="SSF53254">
    <property type="entry name" value="Phosphoglycerate mutase-like"/>
    <property type="match status" value="1"/>
</dbReference>
<evidence type="ECO:0000256" key="3">
    <source>
        <dbReference type="SAM" id="SignalP"/>
    </source>
</evidence>
<dbReference type="PANTHER" id="PTHR20963">
    <property type="entry name" value="MULTIPLE INOSITOL POLYPHOSPHATE PHOSPHATASE-RELATED"/>
    <property type="match status" value="1"/>
</dbReference>
<reference evidence="4 5" key="1">
    <citation type="submission" date="2024-02" db="EMBL/GenBank/DDBJ databases">
        <title>De novo assembly and annotation of 12 fungi associated with fruit tree decline syndrome in Ontario, Canada.</title>
        <authorList>
            <person name="Sulman M."/>
            <person name="Ellouze W."/>
            <person name="Ilyukhin E."/>
        </authorList>
    </citation>
    <scope>NUCLEOTIDE SEQUENCE [LARGE SCALE GENOMIC DNA]</scope>
    <source>
        <strain evidence="4 5">M42-189</strain>
    </source>
</reference>
<dbReference type="InterPro" id="IPR000560">
    <property type="entry name" value="His_Pase_clade-2"/>
</dbReference>
<feature type="signal peptide" evidence="3">
    <location>
        <begin position="1"/>
        <end position="19"/>
    </location>
</feature>
<dbReference type="InterPro" id="IPR029033">
    <property type="entry name" value="His_PPase_superfam"/>
</dbReference>
<organism evidence="4 5">
    <name type="scientific">Paraconiothyrium brasiliense</name>
    <dbReference type="NCBI Taxonomy" id="300254"/>
    <lineage>
        <taxon>Eukaryota</taxon>
        <taxon>Fungi</taxon>
        <taxon>Dikarya</taxon>
        <taxon>Ascomycota</taxon>
        <taxon>Pezizomycotina</taxon>
        <taxon>Dothideomycetes</taxon>
        <taxon>Pleosporomycetidae</taxon>
        <taxon>Pleosporales</taxon>
        <taxon>Massarineae</taxon>
        <taxon>Didymosphaeriaceae</taxon>
        <taxon>Paraconiothyrium</taxon>
    </lineage>
</organism>
<feature type="chain" id="PRO_5045988240" description="Acid phosphatase PHO12" evidence="3">
    <location>
        <begin position="20"/>
        <end position="556"/>
    </location>
</feature>
<keyword evidence="5" id="KW-1185">Reference proteome</keyword>
<gene>
    <name evidence="4" type="ORF">SLS60_009885</name>
</gene>
<keyword evidence="3" id="KW-0732">Signal</keyword>
<dbReference type="EMBL" id="JAKJXO020000016">
    <property type="protein sequence ID" value="KAL1595197.1"/>
    <property type="molecule type" value="Genomic_DNA"/>
</dbReference>
<dbReference type="PANTHER" id="PTHR20963:SF23">
    <property type="entry name" value="3-PHYTASE"/>
    <property type="match status" value="1"/>
</dbReference>
<evidence type="ECO:0008006" key="6">
    <source>
        <dbReference type="Google" id="ProtNLM"/>
    </source>
</evidence>
<evidence type="ECO:0000256" key="1">
    <source>
        <dbReference type="ARBA" id="ARBA00022801"/>
    </source>
</evidence>
<name>A0ABR3QTT9_9PLEO</name>
<keyword evidence="1" id="KW-0378">Hydrolase</keyword>
<dbReference type="CDD" id="cd07061">
    <property type="entry name" value="HP_HAP_like"/>
    <property type="match status" value="1"/>
</dbReference>
<proteinExistence type="predicted"/>
<sequence>MERVFRLLFAATAVAHVSADFNVLQHLGGNGQWFPGPEVTGISSEVPEGCKVDLAAFFSRHGSRYPDNGAYNEWVALHDHIQESPFTVSDTKLEFLKTWEPVLSNPSAQIAQISPTGYKELTEMGATWRLRYSDLYEYNTPFTMWSNWYNSSPRVRDSARMFAHGFLGPNATDLGTIFALNSSDPASWMNSLAPSDLCPAYKDEGGSPYIDQWQAIYLPPIVARLNSKIHGNFTFTQSEVSIIPYLCGFETQITGEPSPFCDIFTDEEILQYEYAQDLRYWYGTGLGTDIEKLQMLPTLDMLVRRFVDGPNKTYTLRNSTFQAPNVIASFSNDGQITQLIAASGVFDNEPQLPANRTLRNRKFRASILTPMRGTIAFERLICSASGPSPNASASSVPSYPSGYNTGSAPGAGNNSPAPVYATGSSSIPGAAPAISSVHGYAHGHAPSSVVHSTSTVTPGYATGDAPQKRDSSANPATSSTYIRIILNDVVYPVANCNSGPGFSCPLSQYQKLVKDKLAKAGSFTKFCNTTNPAFSGEPQSNFFMDNTLSFANVVKP</sequence>
<protein>
    <recommendedName>
        <fullName evidence="6">Acid phosphatase PHO12</fullName>
    </recommendedName>
</protein>
<feature type="compositionally biased region" description="Low complexity" evidence="2">
    <location>
        <begin position="447"/>
        <end position="457"/>
    </location>
</feature>
<comment type="caution">
    <text evidence="4">The sequence shown here is derived from an EMBL/GenBank/DDBJ whole genome shotgun (WGS) entry which is preliminary data.</text>
</comment>
<evidence type="ECO:0000313" key="4">
    <source>
        <dbReference type="EMBL" id="KAL1595197.1"/>
    </source>
</evidence>
<evidence type="ECO:0000313" key="5">
    <source>
        <dbReference type="Proteomes" id="UP001521785"/>
    </source>
</evidence>